<name>A0A4Y7TC67_COPMI</name>
<evidence type="ECO:0000313" key="2">
    <source>
        <dbReference type="Proteomes" id="UP000298030"/>
    </source>
</evidence>
<gene>
    <name evidence="1" type="ORF">FA13DRAFT_1732426</name>
</gene>
<dbReference type="Proteomes" id="UP000298030">
    <property type="component" value="Unassembled WGS sequence"/>
</dbReference>
<reference evidence="1 2" key="1">
    <citation type="journal article" date="2019" name="Nat. Ecol. Evol.">
        <title>Megaphylogeny resolves global patterns of mushroom evolution.</title>
        <authorList>
            <person name="Varga T."/>
            <person name="Krizsan K."/>
            <person name="Foldi C."/>
            <person name="Dima B."/>
            <person name="Sanchez-Garcia M."/>
            <person name="Sanchez-Ramirez S."/>
            <person name="Szollosi G.J."/>
            <person name="Szarkandi J.G."/>
            <person name="Papp V."/>
            <person name="Albert L."/>
            <person name="Andreopoulos W."/>
            <person name="Angelini C."/>
            <person name="Antonin V."/>
            <person name="Barry K.W."/>
            <person name="Bougher N.L."/>
            <person name="Buchanan P."/>
            <person name="Buyck B."/>
            <person name="Bense V."/>
            <person name="Catcheside P."/>
            <person name="Chovatia M."/>
            <person name="Cooper J."/>
            <person name="Damon W."/>
            <person name="Desjardin D."/>
            <person name="Finy P."/>
            <person name="Geml J."/>
            <person name="Haridas S."/>
            <person name="Hughes K."/>
            <person name="Justo A."/>
            <person name="Karasinski D."/>
            <person name="Kautmanova I."/>
            <person name="Kiss B."/>
            <person name="Kocsube S."/>
            <person name="Kotiranta H."/>
            <person name="LaButti K.M."/>
            <person name="Lechner B.E."/>
            <person name="Liimatainen K."/>
            <person name="Lipzen A."/>
            <person name="Lukacs Z."/>
            <person name="Mihaltcheva S."/>
            <person name="Morgado L.N."/>
            <person name="Niskanen T."/>
            <person name="Noordeloos M.E."/>
            <person name="Ohm R.A."/>
            <person name="Ortiz-Santana B."/>
            <person name="Ovrebo C."/>
            <person name="Racz N."/>
            <person name="Riley R."/>
            <person name="Savchenko A."/>
            <person name="Shiryaev A."/>
            <person name="Soop K."/>
            <person name="Spirin V."/>
            <person name="Szebenyi C."/>
            <person name="Tomsovsky M."/>
            <person name="Tulloss R.E."/>
            <person name="Uehling J."/>
            <person name="Grigoriev I.V."/>
            <person name="Vagvolgyi C."/>
            <person name="Papp T."/>
            <person name="Martin F.M."/>
            <person name="Miettinen O."/>
            <person name="Hibbett D.S."/>
            <person name="Nagy L.G."/>
        </authorList>
    </citation>
    <scope>NUCLEOTIDE SEQUENCE [LARGE SCALE GENOMIC DNA]</scope>
    <source>
        <strain evidence="1 2">FP101781</strain>
    </source>
</reference>
<comment type="caution">
    <text evidence="1">The sequence shown here is derived from an EMBL/GenBank/DDBJ whole genome shotgun (WGS) entry which is preliminary data.</text>
</comment>
<keyword evidence="2" id="KW-1185">Reference proteome</keyword>
<dbReference type="AlphaFoldDB" id="A0A4Y7TC67"/>
<organism evidence="1 2">
    <name type="scientific">Coprinellus micaceus</name>
    <name type="common">Glistening ink-cap mushroom</name>
    <name type="synonym">Coprinus micaceus</name>
    <dbReference type="NCBI Taxonomy" id="71717"/>
    <lineage>
        <taxon>Eukaryota</taxon>
        <taxon>Fungi</taxon>
        <taxon>Dikarya</taxon>
        <taxon>Basidiomycota</taxon>
        <taxon>Agaricomycotina</taxon>
        <taxon>Agaricomycetes</taxon>
        <taxon>Agaricomycetidae</taxon>
        <taxon>Agaricales</taxon>
        <taxon>Agaricineae</taxon>
        <taxon>Psathyrellaceae</taxon>
        <taxon>Coprinellus</taxon>
    </lineage>
</organism>
<dbReference type="EMBL" id="QPFP01000018">
    <property type="protein sequence ID" value="TEB31591.1"/>
    <property type="molecule type" value="Genomic_DNA"/>
</dbReference>
<feature type="non-terminal residue" evidence="1">
    <location>
        <position position="1"/>
    </location>
</feature>
<sequence length="114" mass="12761">SSPPYFTPESSAFCRGMDGPVATGCHRRMVKFWGLERRGLGLWKGMTSPPPSREPRLSFTFRTWPLLRESQGASGDAFGHQPMTEIWFCASFRCVLSGICLRCNKAPRPIHAIS</sequence>
<accession>A0A4Y7TC67</accession>
<proteinExistence type="predicted"/>
<protein>
    <submittedName>
        <fullName evidence="1">Uncharacterized protein</fullName>
    </submittedName>
</protein>
<evidence type="ECO:0000313" key="1">
    <source>
        <dbReference type="EMBL" id="TEB31591.1"/>
    </source>
</evidence>